<dbReference type="PANTHER" id="PTHR48111:SF22">
    <property type="entry name" value="REGULATOR OF RPOS"/>
    <property type="match status" value="1"/>
</dbReference>
<feature type="domain" description="OmpR/PhoB-type" evidence="11">
    <location>
        <begin position="126"/>
        <end position="224"/>
    </location>
</feature>
<evidence type="ECO:0000256" key="4">
    <source>
        <dbReference type="ARBA" id="ARBA00023015"/>
    </source>
</evidence>
<gene>
    <name evidence="12" type="ORF">VN21_02960</name>
</gene>
<dbReference type="GO" id="GO:0005829">
    <property type="term" value="C:cytosol"/>
    <property type="evidence" value="ECO:0007669"/>
    <property type="project" value="TreeGrafter"/>
</dbReference>
<keyword evidence="2 8" id="KW-0597">Phosphoprotein</keyword>
<comment type="function">
    <text evidence="7">May play the central regulatory role in sporulation. It may be an element of the effector pathway responsible for the activation of sporulation genes in response to nutritional stress. Spo0A may act in concert with spo0H (a sigma factor) to control the expression of some genes that are critical to the sporulation process.</text>
</comment>
<protein>
    <recommendedName>
        <fullName evidence="1">Stage 0 sporulation protein A homolog</fullName>
    </recommendedName>
</protein>
<evidence type="ECO:0000313" key="12">
    <source>
        <dbReference type="EMBL" id="KKY02483.1"/>
    </source>
</evidence>
<dbReference type="InterPro" id="IPR036388">
    <property type="entry name" value="WH-like_DNA-bd_sf"/>
</dbReference>
<dbReference type="InterPro" id="IPR039420">
    <property type="entry name" value="WalR-like"/>
</dbReference>
<evidence type="ECO:0000256" key="3">
    <source>
        <dbReference type="ARBA" id="ARBA00023012"/>
    </source>
</evidence>
<comment type="caution">
    <text evidence="12">The sequence shown here is derived from an EMBL/GenBank/DDBJ whole genome shotgun (WGS) entry which is preliminary data.</text>
</comment>
<evidence type="ECO:0000259" key="11">
    <source>
        <dbReference type="PROSITE" id="PS51755"/>
    </source>
</evidence>
<dbReference type="PATRIC" id="fig|1629550.3.peg.3295"/>
<dbReference type="Proteomes" id="UP000034407">
    <property type="component" value="Unassembled WGS sequence"/>
</dbReference>
<dbReference type="GO" id="GO:0006355">
    <property type="term" value="P:regulation of DNA-templated transcription"/>
    <property type="evidence" value="ECO:0007669"/>
    <property type="project" value="InterPro"/>
</dbReference>
<evidence type="ECO:0000256" key="1">
    <source>
        <dbReference type="ARBA" id="ARBA00018672"/>
    </source>
</evidence>
<dbReference type="SMART" id="SM00862">
    <property type="entry name" value="Trans_reg_C"/>
    <property type="match status" value="1"/>
</dbReference>
<dbReference type="PANTHER" id="PTHR48111">
    <property type="entry name" value="REGULATOR OF RPOS"/>
    <property type="match status" value="1"/>
</dbReference>
<name>A0A0M3DJG5_9FIRM</name>
<evidence type="ECO:0000256" key="6">
    <source>
        <dbReference type="ARBA" id="ARBA00023163"/>
    </source>
</evidence>
<dbReference type="Pfam" id="PF00486">
    <property type="entry name" value="Trans_reg_C"/>
    <property type="match status" value="1"/>
</dbReference>
<keyword evidence="5 9" id="KW-0238">DNA-binding</keyword>
<dbReference type="Gene3D" id="3.40.50.2300">
    <property type="match status" value="1"/>
</dbReference>
<reference evidence="12 13" key="1">
    <citation type="submission" date="2015-04" db="EMBL/GenBank/DDBJ databases">
        <title>Microcin producing Clostridium sp. JC272T.</title>
        <authorList>
            <person name="Jyothsna T."/>
            <person name="Sasikala C."/>
            <person name="Ramana C."/>
        </authorList>
    </citation>
    <scope>NUCLEOTIDE SEQUENCE [LARGE SCALE GENOMIC DNA]</scope>
    <source>
        <strain evidence="12 13">JC272</strain>
    </source>
</reference>
<keyword evidence="6" id="KW-0804">Transcription</keyword>
<evidence type="ECO:0000259" key="10">
    <source>
        <dbReference type="PROSITE" id="PS50110"/>
    </source>
</evidence>
<accession>A0A0M3DJG5</accession>
<organism evidence="12 13">
    <name type="scientific">Paraclostridium benzoelyticum</name>
    <dbReference type="NCBI Taxonomy" id="1629550"/>
    <lineage>
        <taxon>Bacteria</taxon>
        <taxon>Bacillati</taxon>
        <taxon>Bacillota</taxon>
        <taxon>Clostridia</taxon>
        <taxon>Peptostreptococcales</taxon>
        <taxon>Peptostreptococcaceae</taxon>
        <taxon>Paraclostridium</taxon>
    </lineage>
</organism>
<evidence type="ECO:0000256" key="9">
    <source>
        <dbReference type="PROSITE-ProRule" id="PRU01091"/>
    </source>
</evidence>
<evidence type="ECO:0000256" key="7">
    <source>
        <dbReference type="ARBA" id="ARBA00024867"/>
    </source>
</evidence>
<sequence length="225" mass="26032">MRILLVEDNIVLADTIKEELSNQNNFNIEVFNNGEEALYNIERNIYDIIILDIMLPDLSGIEILKSLRDQGVKTPVIMLTAKEELDDKVGAFSIGANDYITKPFYMEELIARVYAILRTTGAISSENILEFKSLKINLNSRKVYIDGEEIELYKKQYDILEYFLMNKGQVLLKEQIYDRIWGIECDIPLEIVEVHISGLRKNLACKGYNKYIKTKRGIGYIFDDE</sequence>
<dbReference type="Gene3D" id="1.10.10.10">
    <property type="entry name" value="Winged helix-like DNA-binding domain superfamily/Winged helix DNA-binding domain"/>
    <property type="match status" value="1"/>
</dbReference>
<dbReference type="CDD" id="cd00383">
    <property type="entry name" value="trans_reg_C"/>
    <property type="match status" value="1"/>
</dbReference>
<proteinExistence type="predicted"/>
<evidence type="ECO:0000313" key="13">
    <source>
        <dbReference type="Proteomes" id="UP000034407"/>
    </source>
</evidence>
<dbReference type="SUPFAM" id="SSF52172">
    <property type="entry name" value="CheY-like"/>
    <property type="match status" value="1"/>
</dbReference>
<dbReference type="InterPro" id="IPR001789">
    <property type="entry name" value="Sig_transdc_resp-reg_receiver"/>
</dbReference>
<dbReference type="InterPro" id="IPR001867">
    <property type="entry name" value="OmpR/PhoB-type_DNA-bd"/>
</dbReference>
<dbReference type="Pfam" id="PF00072">
    <property type="entry name" value="Response_reg"/>
    <property type="match status" value="1"/>
</dbReference>
<keyword evidence="3" id="KW-0902">Two-component regulatory system</keyword>
<feature type="DNA-binding region" description="OmpR/PhoB-type" evidence="9">
    <location>
        <begin position="126"/>
        <end position="224"/>
    </location>
</feature>
<keyword evidence="4" id="KW-0805">Transcription regulation</keyword>
<feature type="domain" description="Response regulatory" evidence="10">
    <location>
        <begin position="2"/>
        <end position="117"/>
    </location>
</feature>
<dbReference type="GO" id="GO:0000976">
    <property type="term" value="F:transcription cis-regulatory region binding"/>
    <property type="evidence" value="ECO:0007669"/>
    <property type="project" value="TreeGrafter"/>
</dbReference>
<dbReference type="InterPro" id="IPR011006">
    <property type="entry name" value="CheY-like_superfamily"/>
</dbReference>
<dbReference type="GO" id="GO:0000156">
    <property type="term" value="F:phosphorelay response regulator activity"/>
    <property type="evidence" value="ECO:0007669"/>
    <property type="project" value="TreeGrafter"/>
</dbReference>
<dbReference type="FunFam" id="3.40.50.2300:FF:000002">
    <property type="entry name" value="DNA-binding response regulator PhoP"/>
    <property type="match status" value="1"/>
</dbReference>
<evidence type="ECO:0000256" key="2">
    <source>
        <dbReference type="ARBA" id="ARBA00022553"/>
    </source>
</evidence>
<dbReference type="EMBL" id="LBBT01000057">
    <property type="protein sequence ID" value="KKY02483.1"/>
    <property type="molecule type" value="Genomic_DNA"/>
</dbReference>
<keyword evidence="13" id="KW-1185">Reference proteome</keyword>
<dbReference type="GO" id="GO:0032993">
    <property type="term" value="C:protein-DNA complex"/>
    <property type="evidence" value="ECO:0007669"/>
    <property type="project" value="TreeGrafter"/>
</dbReference>
<dbReference type="Gene3D" id="6.10.250.690">
    <property type="match status" value="1"/>
</dbReference>
<evidence type="ECO:0000256" key="5">
    <source>
        <dbReference type="ARBA" id="ARBA00023125"/>
    </source>
</evidence>
<dbReference type="PROSITE" id="PS51755">
    <property type="entry name" value="OMPR_PHOB"/>
    <property type="match status" value="1"/>
</dbReference>
<dbReference type="AlphaFoldDB" id="A0A0M3DJG5"/>
<feature type="modified residue" description="4-aspartylphosphate" evidence="8">
    <location>
        <position position="52"/>
    </location>
</feature>
<dbReference type="SMART" id="SM00448">
    <property type="entry name" value="REC"/>
    <property type="match status" value="1"/>
</dbReference>
<dbReference type="OrthoDB" id="9790442at2"/>
<dbReference type="RefSeq" id="WP_046821979.1">
    <property type="nucleotide sequence ID" value="NZ_LBBT01000057.1"/>
</dbReference>
<evidence type="ECO:0000256" key="8">
    <source>
        <dbReference type="PROSITE-ProRule" id="PRU00169"/>
    </source>
</evidence>
<dbReference type="PROSITE" id="PS50110">
    <property type="entry name" value="RESPONSE_REGULATORY"/>
    <property type="match status" value="1"/>
</dbReference>